<dbReference type="EMBL" id="MU006563">
    <property type="protein sequence ID" value="KAF2751016.1"/>
    <property type="molecule type" value="Genomic_DNA"/>
</dbReference>
<evidence type="ECO:0000313" key="3">
    <source>
        <dbReference type="EMBL" id="KAF2751016.1"/>
    </source>
</evidence>
<dbReference type="GO" id="GO:0005199">
    <property type="term" value="F:structural constituent of cell wall"/>
    <property type="evidence" value="ECO:0007669"/>
    <property type="project" value="InterPro"/>
</dbReference>
<keyword evidence="2" id="KW-0964">Secreted</keyword>
<evidence type="ECO:0000256" key="1">
    <source>
        <dbReference type="ARBA" id="ARBA00023157"/>
    </source>
</evidence>
<sequence>MKSFFAILALATMAVATPLSTRTGGTPPKGIKDASDACGDNVVSCCNPTNEESSSGLISAIVGPILANGCLGVAANAVNILNPIVDTGSMCGDNEVKCCSGNKNSGLLVVDLQCTSF</sequence>
<feature type="chain" id="PRO_5025713257" description="Hydrophobin" evidence="2">
    <location>
        <begin position="17"/>
        <end position="117"/>
    </location>
</feature>
<comment type="subcellular location">
    <subcellularLocation>
        <location evidence="2">Secreted</location>
        <location evidence="2">Cell wall</location>
    </subcellularLocation>
</comment>
<comment type="similarity">
    <text evidence="2">Belongs to the fungal hydrophobin family.</text>
</comment>
<protein>
    <recommendedName>
        <fullName evidence="2">Hydrophobin</fullName>
    </recommendedName>
</protein>
<dbReference type="AlphaFoldDB" id="A0A6A6VMJ8"/>
<keyword evidence="2" id="KW-0134">Cell wall</keyword>
<keyword evidence="1 2" id="KW-1015">Disulfide bond</keyword>
<keyword evidence="4" id="KW-1185">Reference proteome</keyword>
<accession>A0A6A6VMJ8</accession>
<proteinExistence type="inferred from homology"/>
<feature type="signal peptide" evidence="2">
    <location>
        <begin position="1"/>
        <end position="16"/>
    </location>
</feature>
<keyword evidence="2" id="KW-0732">Signal</keyword>
<dbReference type="InterPro" id="IPR001338">
    <property type="entry name" value="Class_I_Hydrophobin"/>
</dbReference>
<organism evidence="3 4">
    <name type="scientific">Sporormia fimetaria CBS 119925</name>
    <dbReference type="NCBI Taxonomy" id="1340428"/>
    <lineage>
        <taxon>Eukaryota</taxon>
        <taxon>Fungi</taxon>
        <taxon>Dikarya</taxon>
        <taxon>Ascomycota</taxon>
        <taxon>Pezizomycotina</taxon>
        <taxon>Dothideomycetes</taxon>
        <taxon>Pleosporomycetidae</taxon>
        <taxon>Pleosporales</taxon>
        <taxon>Sporormiaceae</taxon>
        <taxon>Sporormia</taxon>
    </lineage>
</organism>
<reference evidence="3" key="1">
    <citation type="journal article" date="2020" name="Stud. Mycol.">
        <title>101 Dothideomycetes genomes: a test case for predicting lifestyles and emergence of pathogens.</title>
        <authorList>
            <person name="Haridas S."/>
            <person name="Albert R."/>
            <person name="Binder M."/>
            <person name="Bloem J."/>
            <person name="Labutti K."/>
            <person name="Salamov A."/>
            <person name="Andreopoulos B."/>
            <person name="Baker S."/>
            <person name="Barry K."/>
            <person name="Bills G."/>
            <person name="Bluhm B."/>
            <person name="Cannon C."/>
            <person name="Castanera R."/>
            <person name="Culley D."/>
            <person name="Daum C."/>
            <person name="Ezra D."/>
            <person name="Gonzalez J."/>
            <person name="Henrissat B."/>
            <person name="Kuo A."/>
            <person name="Liang C."/>
            <person name="Lipzen A."/>
            <person name="Lutzoni F."/>
            <person name="Magnuson J."/>
            <person name="Mondo S."/>
            <person name="Nolan M."/>
            <person name="Ohm R."/>
            <person name="Pangilinan J."/>
            <person name="Park H.-J."/>
            <person name="Ramirez L."/>
            <person name="Alfaro M."/>
            <person name="Sun H."/>
            <person name="Tritt A."/>
            <person name="Yoshinaga Y."/>
            <person name="Zwiers L.-H."/>
            <person name="Turgeon B."/>
            <person name="Goodwin S."/>
            <person name="Spatafora J."/>
            <person name="Crous P."/>
            <person name="Grigoriev I."/>
        </authorList>
    </citation>
    <scope>NUCLEOTIDE SEQUENCE</scope>
    <source>
        <strain evidence="3">CBS 119925</strain>
    </source>
</reference>
<dbReference type="SMART" id="SM00075">
    <property type="entry name" value="HYDRO"/>
    <property type="match status" value="1"/>
</dbReference>
<dbReference type="GO" id="GO:0009277">
    <property type="term" value="C:fungal-type cell wall"/>
    <property type="evidence" value="ECO:0007669"/>
    <property type="project" value="InterPro"/>
</dbReference>
<dbReference type="Pfam" id="PF01185">
    <property type="entry name" value="Hydrophobin"/>
    <property type="match status" value="1"/>
</dbReference>
<evidence type="ECO:0000313" key="4">
    <source>
        <dbReference type="Proteomes" id="UP000799440"/>
    </source>
</evidence>
<gene>
    <name evidence="3" type="ORF">M011DRAFT_474493</name>
</gene>
<name>A0A6A6VMJ8_9PLEO</name>
<evidence type="ECO:0000256" key="2">
    <source>
        <dbReference type="RuleBase" id="RU365009"/>
    </source>
</evidence>
<dbReference type="OrthoDB" id="3763335at2759"/>
<dbReference type="Proteomes" id="UP000799440">
    <property type="component" value="Unassembled WGS sequence"/>
</dbReference>